<dbReference type="InterPro" id="IPR059179">
    <property type="entry name" value="MLKL-like_MCAfunc"/>
</dbReference>
<keyword evidence="1" id="KW-0677">Repeat</keyword>
<dbReference type="EMBL" id="JACAZH010000016">
    <property type="protein sequence ID" value="KAF7349474.1"/>
    <property type="molecule type" value="Genomic_DNA"/>
</dbReference>
<name>A0A8H6Y009_9AGAR</name>
<keyword evidence="6" id="KW-1185">Reference proteome</keyword>
<dbReference type="Gene3D" id="3.40.50.300">
    <property type="entry name" value="P-loop containing nucleotide triphosphate hydrolases"/>
    <property type="match status" value="1"/>
</dbReference>
<evidence type="ECO:0000256" key="1">
    <source>
        <dbReference type="ARBA" id="ARBA00022737"/>
    </source>
</evidence>
<evidence type="ECO:0000313" key="6">
    <source>
        <dbReference type="Proteomes" id="UP000623467"/>
    </source>
</evidence>
<dbReference type="CDD" id="cd21037">
    <property type="entry name" value="MLKL_NTD"/>
    <property type="match status" value="1"/>
</dbReference>
<dbReference type="Proteomes" id="UP000623467">
    <property type="component" value="Unassembled WGS sequence"/>
</dbReference>
<dbReference type="InterPro" id="IPR056884">
    <property type="entry name" value="NPHP3-like_N"/>
</dbReference>
<dbReference type="SMART" id="SM00248">
    <property type="entry name" value="ANK"/>
    <property type="match status" value="7"/>
</dbReference>
<feature type="region of interest" description="Disordered" evidence="3">
    <location>
        <begin position="1"/>
        <end position="38"/>
    </location>
</feature>
<dbReference type="Gene3D" id="1.25.40.20">
    <property type="entry name" value="Ankyrin repeat-containing domain"/>
    <property type="match status" value="2"/>
</dbReference>
<feature type="repeat" description="ANK" evidence="2">
    <location>
        <begin position="757"/>
        <end position="786"/>
    </location>
</feature>
<dbReference type="AlphaFoldDB" id="A0A8H6Y009"/>
<evidence type="ECO:0000256" key="2">
    <source>
        <dbReference type="PROSITE-ProRule" id="PRU00023"/>
    </source>
</evidence>
<gene>
    <name evidence="5" type="ORF">MSAN_01737700</name>
</gene>
<dbReference type="SUPFAM" id="SSF48403">
    <property type="entry name" value="Ankyrin repeat"/>
    <property type="match status" value="1"/>
</dbReference>
<dbReference type="InterPro" id="IPR027417">
    <property type="entry name" value="P-loop_NTPase"/>
</dbReference>
<accession>A0A8H6Y009</accession>
<dbReference type="PROSITE" id="PS50297">
    <property type="entry name" value="ANK_REP_REGION"/>
    <property type="match status" value="2"/>
</dbReference>
<keyword evidence="2" id="KW-0040">ANK repeat</keyword>
<feature type="repeat" description="ANK" evidence="2">
    <location>
        <begin position="721"/>
        <end position="753"/>
    </location>
</feature>
<dbReference type="PANTHER" id="PTHR10039">
    <property type="entry name" value="AMELOGENIN"/>
    <property type="match status" value="1"/>
</dbReference>
<reference evidence="5" key="1">
    <citation type="submission" date="2020-05" db="EMBL/GenBank/DDBJ databases">
        <title>Mycena genomes resolve the evolution of fungal bioluminescence.</title>
        <authorList>
            <person name="Tsai I.J."/>
        </authorList>
    </citation>
    <scope>NUCLEOTIDE SEQUENCE</scope>
    <source>
        <strain evidence="5">160909Yilan</strain>
    </source>
</reference>
<evidence type="ECO:0000313" key="5">
    <source>
        <dbReference type="EMBL" id="KAF7349474.1"/>
    </source>
</evidence>
<dbReference type="InterPro" id="IPR036770">
    <property type="entry name" value="Ankyrin_rpt-contain_sf"/>
</dbReference>
<organism evidence="5 6">
    <name type="scientific">Mycena sanguinolenta</name>
    <dbReference type="NCBI Taxonomy" id="230812"/>
    <lineage>
        <taxon>Eukaryota</taxon>
        <taxon>Fungi</taxon>
        <taxon>Dikarya</taxon>
        <taxon>Basidiomycota</taxon>
        <taxon>Agaricomycotina</taxon>
        <taxon>Agaricomycetes</taxon>
        <taxon>Agaricomycetidae</taxon>
        <taxon>Agaricales</taxon>
        <taxon>Marasmiineae</taxon>
        <taxon>Mycenaceae</taxon>
        <taxon>Mycena</taxon>
    </lineage>
</organism>
<comment type="caution">
    <text evidence="5">The sequence shown here is derived from an EMBL/GenBank/DDBJ whole genome shotgun (WGS) entry which is preliminary data.</text>
</comment>
<dbReference type="Pfam" id="PF12796">
    <property type="entry name" value="Ank_2"/>
    <property type="match status" value="2"/>
</dbReference>
<dbReference type="InterPro" id="IPR002110">
    <property type="entry name" value="Ankyrin_rpt"/>
</dbReference>
<evidence type="ECO:0000259" key="4">
    <source>
        <dbReference type="Pfam" id="PF24883"/>
    </source>
</evidence>
<dbReference type="OrthoDB" id="1577640at2759"/>
<dbReference type="PROSITE" id="PS50088">
    <property type="entry name" value="ANK_REPEAT"/>
    <property type="match status" value="2"/>
</dbReference>
<dbReference type="GO" id="GO:0007166">
    <property type="term" value="P:cell surface receptor signaling pathway"/>
    <property type="evidence" value="ECO:0007669"/>
    <property type="project" value="InterPro"/>
</dbReference>
<evidence type="ECO:0000256" key="3">
    <source>
        <dbReference type="SAM" id="MobiDB-lite"/>
    </source>
</evidence>
<sequence>MTDAKTARSCVHRGKSATSGKPFKPSSSNSEDSAPKSGRAEPLLEIVQFALDLADKALDIAQVAPFVAPAAELLRKIIDSYKELKTSEENRDALARRIADLTGDICAAVLRMQETNHSDHIGRLRQDLEKYAAIINRASELVEAYDDQSRVAHFLRRNENHAEMDQLNRDLHLFATRFGNNRLVDLAIQDSMNAQTLNKVHETVTNKKLEEWLQSPPDMKDKHHAMEKLRADGTGRWLLENDIFVEWEDNSGVLWIEGPSGTGKSVLSSIVIQRLFQQRRQFTAHASGVAFFYFDFGHRETQSLEIALRRMILQLSAQSPNQFRTLDDHHKLSEGQILPNYKELQNLLRKLIQEFRRTYIVLDALDEYDPSRFNELIKFVLDIKTWTETPLHLMITSQTRDIFSENFTGINHITLNANVLQKEDINCFVTSELQTNLNLEMWKSCSTEVVKQITEKSNGMFRLASCLLKELSHCQWGEEKELEKVLETLPSDLFGIYDRFIQAIPAGYLCYAEAALRWIMFYTGSVWLELDTLVDALALDLDGPDSAQYAFKPARREANRSMLLKWLSGLIQVNEGGIIALAHSSVQDYLLSDHFKKKFSDYDLRETPSHELIARSCISYVLYFNTNPWGEPEKLFAKWPLGMYAVTRWYHHAVQCDQKQALIDLAMPIFQTDSNLYHAFCSLMGFKPGWIPPLHFCCMLGYLECVSRLVASGIDIEAPCELGSPLTVASYSNKTEVVSFLLKNGANINSVGGVYANPLVAASRQGKIDAVNLLVENGANVNLVHSKYGSALTAVCGVFPSLEYMPIQLKLDVVHILLRNGADVNLGGGEYGSALGGASFWNSKEIVQLLLDHGADVNMPGGEHSSVLAAACAHQFIYKSPIMVVRILLEKGANVKLYGSRALKEAISHRREDVVALLKNYGAVLDENDRREIETM</sequence>
<dbReference type="InterPro" id="IPR036537">
    <property type="entry name" value="Adaptor_Cbl_N_dom_sf"/>
</dbReference>
<dbReference type="Gene3D" id="1.20.930.20">
    <property type="entry name" value="Adaptor protein Cbl, N-terminal domain"/>
    <property type="match status" value="1"/>
</dbReference>
<dbReference type="Pfam" id="PF24883">
    <property type="entry name" value="NPHP3_N"/>
    <property type="match status" value="1"/>
</dbReference>
<proteinExistence type="predicted"/>
<feature type="domain" description="Nephrocystin 3-like N-terminal" evidence="4">
    <location>
        <begin position="233"/>
        <end position="397"/>
    </location>
</feature>
<dbReference type="PANTHER" id="PTHR10039:SF16">
    <property type="entry name" value="GPI INOSITOL-DEACYLASE"/>
    <property type="match status" value="1"/>
</dbReference>
<protein>
    <submittedName>
        <fullName evidence="5">HET-domain-containing protein</fullName>
    </submittedName>
</protein>
<dbReference type="SUPFAM" id="SSF52540">
    <property type="entry name" value="P-loop containing nucleoside triphosphate hydrolases"/>
    <property type="match status" value="1"/>
</dbReference>